<evidence type="ECO:0000256" key="4">
    <source>
        <dbReference type="ARBA" id="ARBA00022840"/>
    </source>
</evidence>
<dbReference type="NCBIfam" id="TIGR02868">
    <property type="entry name" value="CydC"/>
    <property type="match status" value="1"/>
</dbReference>
<dbReference type="GO" id="GO:0045454">
    <property type="term" value="P:cell redox homeostasis"/>
    <property type="evidence" value="ECO:0007669"/>
    <property type="project" value="InterPro"/>
</dbReference>
<keyword evidence="4 10" id="KW-0067">ATP-binding</keyword>
<keyword evidence="2 7" id="KW-0812">Transmembrane</keyword>
<keyword evidence="3" id="KW-0547">Nucleotide-binding</keyword>
<gene>
    <name evidence="10" type="ORF">AOLFYP35_01601</name>
</gene>
<evidence type="ECO:0000313" key="10">
    <source>
        <dbReference type="EMBL" id="VYT11627.1"/>
    </source>
</evidence>
<evidence type="ECO:0000259" key="8">
    <source>
        <dbReference type="PROSITE" id="PS50893"/>
    </source>
</evidence>
<sequence>MRILTSEEASSLRWALSLLRVDKWRFISALLLASLGIGSSIALGATSAWLIARASQMPPVLVLSVAATSVRLFGVSRALLRYVQRLISHRVALEGMDHLRLSLYDALASSDLGRVISLRRGDLLARMGSDVDEVGDFIVKSVLPAGVAAIVGCATVGALALLSPGAAVILALCLILSGIVAPVITARAQRAAQVEGIQARAALSSSLVTLIDGYDELAINGLIDRARGEFERSEDDIESSRRGAARASAWAQFIDRASMGLAVVGALLVGVPSVQAQILSAVALAVITLTPLSSFEASAQMNSAMAQLVRSAQAALRIRELIGSEAPTTTASKIAQTPLPEDATHHPNLQASDLAIGWPDGPLLVENLNLDVVPGRCIAIVGPSGIGKTTLLNTLAGLIPARGGQLTLNGVPLRDIPHEESASVIQVTAEDAHIFATSIYENLRVARADLSKEEAQEFLSTVGLKDWCASLPQGIDTVIGAGATGVSGGERRRLLAARALASHAPIMLLDEASEHLDPHSADTLMRTIRAHAVNKGLVIVTHRLSALDIADEIILMGYPHDDPRLRPARIVERGTRDELIARSEAFRWALKQEEE</sequence>
<dbReference type="InterPro" id="IPR003593">
    <property type="entry name" value="AAA+_ATPase"/>
</dbReference>
<dbReference type="InterPro" id="IPR027417">
    <property type="entry name" value="P-loop_NTPase"/>
</dbReference>
<dbReference type="EC" id="3.6.3.-" evidence="10"/>
<organism evidence="10">
    <name type="scientific">Schaalia odontolytica</name>
    <dbReference type="NCBI Taxonomy" id="1660"/>
    <lineage>
        <taxon>Bacteria</taxon>
        <taxon>Bacillati</taxon>
        <taxon>Actinomycetota</taxon>
        <taxon>Actinomycetes</taxon>
        <taxon>Actinomycetales</taxon>
        <taxon>Actinomycetaceae</taxon>
        <taxon>Schaalia</taxon>
    </lineage>
</organism>
<dbReference type="GO" id="GO:0016887">
    <property type="term" value="F:ATP hydrolysis activity"/>
    <property type="evidence" value="ECO:0007669"/>
    <property type="project" value="InterPro"/>
</dbReference>
<reference evidence="10" key="1">
    <citation type="submission" date="2019-11" db="EMBL/GenBank/DDBJ databases">
        <authorList>
            <person name="Feng L."/>
        </authorList>
    </citation>
    <scope>NUCLEOTIDE SEQUENCE</scope>
    <source>
        <strain evidence="10">AodontolyticusLFYP35</strain>
    </source>
</reference>
<dbReference type="PROSITE" id="PS50893">
    <property type="entry name" value="ABC_TRANSPORTER_2"/>
    <property type="match status" value="1"/>
</dbReference>
<feature type="transmembrane region" description="Helical" evidence="7">
    <location>
        <begin position="249"/>
        <end position="270"/>
    </location>
</feature>
<dbReference type="AlphaFoldDB" id="A0A6N2U232"/>
<dbReference type="Pfam" id="PF00664">
    <property type="entry name" value="ABC_membrane"/>
    <property type="match status" value="1"/>
</dbReference>
<dbReference type="InterPro" id="IPR014223">
    <property type="entry name" value="ABC_CydC/D"/>
</dbReference>
<evidence type="ECO:0000256" key="5">
    <source>
        <dbReference type="ARBA" id="ARBA00022989"/>
    </source>
</evidence>
<name>A0A6N2U232_9ACTO</name>
<comment type="subcellular location">
    <subcellularLocation>
        <location evidence="1">Cell membrane</location>
        <topology evidence="1">Multi-pass membrane protein</topology>
    </subcellularLocation>
</comment>
<dbReference type="SUPFAM" id="SSF90123">
    <property type="entry name" value="ABC transporter transmembrane region"/>
    <property type="match status" value="1"/>
</dbReference>
<dbReference type="InterPro" id="IPR011527">
    <property type="entry name" value="ABC1_TM_dom"/>
</dbReference>
<feature type="transmembrane region" description="Helical" evidence="7">
    <location>
        <begin position="166"/>
        <end position="184"/>
    </location>
</feature>
<feature type="transmembrane region" description="Helical" evidence="7">
    <location>
        <begin position="137"/>
        <end position="160"/>
    </location>
</feature>
<evidence type="ECO:0000256" key="2">
    <source>
        <dbReference type="ARBA" id="ARBA00022692"/>
    </source>
</evidence>
<dbReference type="InterPro" id="IPR003439">
    <property type="entry name" value="ABC_transporter-like_ATP-bd"/>
</dbReference>
<dbReference type="GO" id="GO:0034775">
    <property type="term" value="P:glutathione transmembrane transport"/>
    <property type="evidence" value="ECO:0007669"/>
    <property type="project" value="InterPro"/>
</dbReference>
<dbReference type="EMBL" id="CACRSM010000003">
    <property type="protein sequence ID" value="VYT11627.1"/>
    <property type="molecule type" value="Genomic_DNA"/>
</dbReference>
<feature type="domain" description="ABC transporter" evidence="8">
    <location>
        <begin position="349"/>
        <end position="583"/>
    </location>
</feature>
<accession>A0A6N2U232</accession>
<evidence type="ECO:0000256" key="3">
    <source>
        <dbReference type="ARBA" id="ARBA00022741"/>
    </source>
</evidence>
<evidence type="ECO:0000256" key="7">
    <source>
        <dbReference type="SAM" id="Phobius"/>
    </source>
</evidence>
<dbReference type="PANTHER" id="PTHR24221">
    <property type="entry name" value="ATP-BINDING CASSETTE SUB-FAMILY B"/>
    <property type="match status" value="1"/>
</dbReference>
<dbReference type="InterPro" id="IPR039421">
    <property type="entry name" value="Type_1_exporter"/>
</dbReference>
<dbReference type="SUPFAM" id="SSF52540">
    <property type="entry name" value="P-loop containing nucleoside triphosphate hydrolases"/>
    <property type="match status" value="1"/>
</dbReference>
<dbReference type="GO" id="GO:0140359">
    <property type="term" value="F:ABC-type transporter activity"/>
    <property type="evidence" value="ECO:0007669"/>
    <property type="project" value="InterPro"/>
</dbReference>
<feature type="transmembrane region" description="Helical" evidence="7">
    <location>
        <begin position="60"/>
        <end position="80"/>
    </location>
</feature>
<evidence type="ECO:0000259" key="9">
    <source>
        <dbReference type="PROSITE" id="PS50929"/>
    </source>
</evidence>
<dbReference type="Pfam" id="PF00005">
    <property type="entry name" value="ABC_tran"/>
    <property type="match status" value="1"/>
</dbReference>
<keyword evidence="5 7" id="KW-1133">Transmembrane helix</keyword>
<keyword evidence="6 7" id="KW-0472">Membrane</keyword>
<keyword evidence="10" id="KW-0378">Hydrolase</keyword>
<dbReference type="PANTHER" id="PTHR24221:SF654">
    <property type="entry name" value="ATP-BINDING CASSETTE SUB-FAMILY B MEMBER 6"/>
    <property type="match status" value="1"/>
</dbReference>
<feature type="domain" description="ABC transmembrane type-1" evidence="9">
    <location>
        <begin position="29"/>
        <end position="310"/>
    </location>
</feature>
<dbReference type="Gene3D" id="3.40.50.300">
    <property type="entry name" value="P-loop containing nucleotide triphosphate hydrolases"/>
    <property type="match status" value="1"/>
</dbReference>
<evidence type="ECO:0000256" key="1">
    <source>
        <dbReference type="ARBA" id="ARBA00004651"/>
    </source>
</evidence>
<dbReference type="SMART" id="SM00382">
    <property type="entry name" value="AAA"/>
    <property type="match status" value="1"/>
</dbReference>
<dbReference type="GO" id="GO:0005886">
    <property type="term" value="C:plasma membrane"/>
    <property type="evidence" value="ECO:0007669"/>
    <property type="project" value="UniProtKB-SubCell"/>
</dbReference>
<dbReference type="GO" id="GO:0005524">
    <property type="term" value="F:ATP binding"/>
    <property type="evidence" value="ECO:0007669"/>
    <property type="project" value="UniProtKB-KW"/>
</dbReference>
<evidence type="ECO:0000256" key="6">
    <source>
        <dbReference type="ARBA" id="ARBA00023136"/>
    </source>
</evidence>
<protein>
    <submittedName>
        <fullName evidence="10">Multidrug export ATP-binding/permease protein</fullName>
        <ecNumber evidence="10">3.6.3.-</ecNumber>
    </submittedName>
</protein>
<dbReference type="PROSITE" id="PS50929">
    <property type="entry name" value="ABC_TM1F"/>
    <property type="match status" value="1"/>
</dbReference>
<dbReference type="InterPro" id="IPR036640">
    <property type="entry name" value="ABC1_TM_sf"/>
</dbReference>
<dbReference type="Gene3D" id="1.20.1560.10">
    <property type="entry name" value="ABC transporter type 1, transmembrane domain"/>
    <property type="match status" value="1"/>
</dbReference>
<proteinExistence type="predicted"/>